<keyword evidence="3" id="KW-1185">Reference proteome</keyword>
<organism evidence="2 3">
    <name type="scientific">Seminavis robusta</name>
    <dbReference type="NCBI Taxonomy" id="568900"/>
    <lineage>
        <taxon>Eukaryota</taxon>
        <taxon>Sar</taxon>
        <taxon>Stramenopiles</taxon>
        <taxon>Ochrophyta</taxon>
        <taxon>Bacillariophyta</taxon>
        <taxon>Bacillariophyceae</taxon>
        <taxon>Bacillariophycidae</taxon>
        <taxon>Naviculales</taxon>
        <taxon>Naviculaceae</taxon>
        <taxon>Seminavis</taxon>
    </lineage>
</organism>
<accession>A0A9N8E9A6</accession>
<evidence type="ECO:0000256" key="1">
    <source>
        <dbReference type="SAM" id="SignalP"/>
    </source>
</evidence>
<proteinExistence type="predicted"/>
<comment type="caution">
    <text evidence="2">The sequence shown here is derived from an EMBL/GenBank/DDBJ whole genome shotgun (WGS) entry which is preliminary data.</text>
</comment>
<evidence type="ECO:0000313" key="3">
    <source>
        <dbReference type="Proteomes" id="UP001153069"/>
    </source>
</evidence>
<dbReference type="EMBL" id="CAICTM010000690">
    <property type="protein sequence ID" value="CAB9515039.1"/>
    <property type="molecule type" value="Genomic_DNA"/>
</dbReference>
<feature type="chain" id="PRO_5040463334" evidence="1">
    <location>
        <begin position="24"/>
        <end position="135"/>
    </location>
</feature>
<gene>
    <name evidence="2" type="ORF">SEMRO_691_G187830.1</name>
</gene>
<protein>
    <submittedName>
        <fullName evidence="2">Uncharacterized protein</fullName>
    </submittedName>
</protein>
<sequence>MKMTRCSLLTLILLILCIQPVQSLFQPAKHNQLQYNQHDLLAISLPRGGGMIPAGYNPFGYKITELGEQFLSYDGSLESDVGRVLASLKSSRKTFSTLKDQWLEVLRVSKSGQNMRIYRLLRELVDFCLAAGLVD</sequence>
<dbReference type="AlphaFoldDB" id="A0A9N8E9A6"/>
<dbReference type="OrthoDB" id="41869at2759"/>
<feature type="signal peptide" evidence="1">
    <location>
        <begin position="1"/>
        <end position="23"/>
    </location>
</feature>
<evidence type="ECO:0000313" key="2">
    <source>
        <dbReference type="EMBL" id="CAB9515039.1"/>
    </source>
</evidence>
<keyword evidence="1" id="KW-0732">Signal</keyword>
<name>A0A9N8E9A6_9STRA</name>
<dbReference type="Proteomes" id="UP001153069">
    <property type="component" value="Unassembled WGS sequence"/>
</dbReference>
<reference evidence="2" key="1">
    <citation type="submission" date="2020-06" db="EMBL/GenBank/DDBJ databases">
        <authorList>
            <consortium name="Plant Systems Biology data submission"/>
        </authorList>
    </citation>
    <scope>NUCLEOTIDE SEQUENCE</scope>
    <source>
        <strain evidence="2">D6</strain>
    </source>
</reference>